<feature type="domain" description="Dihydroneopterin aldolase/epimerase" evidence="7">
    <location>
        <begin position="6"/>
        <end position="119"/>
    </location>
</feature>
<dbReference type="PANTHER" id="PTHR42844:SF1">
    <property type="entry name" value="DIHYDRONEOPTERIN ALDOLASE 1-RELATED"/>
    <property type="match status" value="1"/>
</dbReference>
<name>A0ABW9Y080_9BACL</name>
<dbReference type="EC" id="4.1.2.25" evidence="6"/>
<dbReference type="PANTHER" id="PTHR42844">
    <property type="entry name" value="DIHYDRONEOPTERIN ALDOLASE 1-RELATED"/>
    <property type="match status" value="1"/>
</dbReference>
<sequence>MSTDRMTLRGMRFFGYHGVFPEENKLGQQYIVDLGLRLDLAEAAATDNLEATVNYAEVYAFVKEIVQGPPFKLIEALAGNIASAVLDAYTSVNEVTVSVTKPNPPFEIYFDGVTVELCRKRDDHGRLRPAAN</sequence>
<comment type="similarity">
    <text evidence="3 6">Belongs to the DHNA family.</text>
</comment>
<keyword evidence="9" id="KW-1185">Reference proteome</keyword>
<evidence type="ECO:0000256" key="4">
    <source>
        <dbReference type="ARBA" id="ARBA00022909"/>
    </source>
</evidence>
<dbReference type="SMART" id="SM00905">
    <property type="entry name" value="FolB"/>
    <property type="match status" value="1"/>
</dbReference>
<gene>
    <name evidence="8" type="primary">folB</name>
    <name evidence="8" type="ORF">GT019_29665</name>
</gene>
<dbReference type="CDD" id="cd00534">
    <property type="entry name" value="DHNA_DHNTPE"/>
    <property type="match status" value="1"/>
</dbReference>
<dbReference type="SUPFAM" id="SSF55620">
    <property type="entry name" value="Tetrahydrobiopterin biosynthesis enzymes-like"/>
    <property type="match status" value="1"/>
</dbReference>
<keyword evidence="5 6" id="KW-0456">Lyase</keyword>
<dbReference type="Gene3D" id="3.30.1130.10">
    <property type="match status" value="1"/>
</dbReference>
<evidence type="ECO:0000313" key="8">
    <source>
        <dbReference type="EMBL" id="NBD28053.1"/>
    </source>
</evidence>
<dbReference type="InterPro" id="IPR006156">
    <property type="entry name" value="Dihydroneopterin_aldolase"/>
</dbReference>
<dbReference type="RefSeq" id="WP_161747075.1">
    <property type="nucleotide sequence ID" value="NZ_JAAAMV010000035.1"/>
</dbReference>
<comment type="caution">
    <text evidence="8">The sequence shown here is derived from an EMBL/GenBank/DDBJ whole genome shotgun (WGS) entry which is preliminary data.</text>
</comment>
<comment type="catalytic activity">
    <reaction evidence="1 6">
        <text>7,8-dihydroneopterin = 6-hydroxymethyl-7,8-dihydropterin + glycolaldehyde</text>
        <dbReference type="Rhea" id="RHEA:10540"/>
        <dbReference type="ChEBI" id="CHEBI:17001"/>
        <dbReference type="ChEBI" id="CHEBI:17071"/>
        <dbReference type="ChEBI" id="CHEBI:44841"/>
        <dbReference type="EC" id="4.1.2.25"/>
    </reaction>
</comment>
<evidence type="ECO:0000256" key="2">
    <source>
        <dbReference type="ARBA" id="ARBA00005013"/>
    </source>
</evidence>
<evidence type="ECO:0000256" key="1">
    <source>
        <dbReference type="ARBA" id="ARBA00001353"/>
    </source>
</evidence>
<protein>
    <recommendedName>
        <fullName evidence="6">7,8-dihydroneopterin aldolase</fullName>
        <ecNumber evidence="6">4.1.2.25</ecNumber>
    </recommendedName>
</protein>
<comment type="pathway">
    <text evidence="2 6">Cofactor biosynthesis; tetrahydrofolate biosynthesis; 2-amino-4-hydroxy-6-hydroxymethyl-7,8-dihydropteridine diphosphate from 7,8-dihydroneopterin triphosphate: step 3/4.</text>
</comment>
<dbReference type="EMBL" id="JAAAMV010000035">
    <property type="protein sequence ID" value="NBD28053.1"/>
    <property type="molecule type" value="Genomic_DNA"/>
</dbReference>
<accession>A0ABW9Y080</accession>
<dbReference type="NCBIfam" id="TIGR00525">
    <property type="entry name" value="folB"/>
    <property type="match status" value="1"/>
</dbReference>
<dbReference type="NCBIfam" id="TIGR00526">
    <property type="entry name" value="folB_dom"/>
    <property type="match status" value="1"/>
</dbReference>
<dbReference type="Proteomes" id="UP000665561">
    <property type="component" value="Unassembled WGS sequence"/>
</dbReference>
<evidence type="ECO:0000256" key="6">
    <source>
        <dbReference type="RuleBase" id="RU362079"/>
    </source>
</evidence>
<dbReference type="InterPro" id="IPR006157">
    <property type="entry name" value="FolB_dom"/>
</dbReference>
<proteinExistence type="inferred from homology"/>
<evidence type="ECO:0000256" key="3">
    <source>
        <dbReference type="ARBA" id="ARBA00005708"/>
    </source>
</evidence>
<evidence type="ECO:0000259" key="7">
    <source>
        <dbReference type="SMART" id="SM00905"/>
    </source>
</evidence>
<keyword evidence="4 6" id="KW-0289">Folate biosynthesis</keyword>
<evidence type="ECO:0000256" key="5">
    <source>
        <dbReference type="ARBA" id="ARBA00023239"/>
    </source>
</evidence>
<reference evidence="8 9" key="1">
    <citation type="submission" date="2020-01" db="EMBL/GenBank/DDBJ databases">
        <title>Paenibacillus soybeanensis sp. nov. isolated from the nodules of soybean (Glycine max(L.) Merr).</title>
        <authorList>
            <person name="Wang H."/>
        </authorList>
    </citation>
    <scope>NUCLEOTIDE SEQUENCE [LARGE SCALE GENOMIC DNA]</scope>
    <source>
        <strain evidence="8 9">T1</strain>
    </source>
</reference>
<dbReference type="Pfam" id="PF02152">
    <property type="entry name" value="FolB"/>
    <property type="match status" value="1"/>
</dbReference>
<organism evidence="8 9">
    <name type="scientific">Paenibacillus glycinis</name>
    <dbReference type="NCBI Taxonomy" id="2697035"/>
    <lineage>
        <taxon>Bacteria</taxon>
        <taxon>Bacillati</taxon>
        <taxon>Bacillota</taxon>
        <taxon>Bacilli</taxon>
        <taxon>Bacillales</taxon>
        <taxon>Paenibacillaceae</taxon>
        <taxon>Paenibacillus</taxon>
    </lineage>
</organism>
<dbReference type="GO" id="GO:0004150">
    <property type="term" value="F:dihydroneopterin aldolase activity"/>
    <property type="evidence" value="ECO:0007669"/>
    <property type="project" value="UniProtKB-EC"/>
</dbReference>
<evidence type="ECO:0000313" key="9">
    <source>
        <dbReference type="Proteomes" id="UP000665561"/>
    </source>
</evidence>
<comment type="function">
    <text evidence="6">Catalyzes the conversion of 7,8-dihydroneopterin to 6-hydroxymethyl-7,8-dihydropterin.</text>
</comment>
<dbReference type="InterPro" id="IPR043133">
    <property type="entry name" value="GTP-CH-I_C/QueF"/>
</dbReference>